<dbReference type="InterPro" id="IPR005129">
    <property type="entry name" value="GTPase_ArgK"/>
</dbReference>
<dbReference type="SUPFAM" id="SSF52540">
    <property type="entry name" value="P-loop containing nucleoside triphosphate hydrolases"/>
    <property type="match status" value="1"/>
</dbReference>
<evidence type="ECO:0000313" key="3">
    <source>
        <dbReference type="Proteomes" id="UP000659388"/>
    </source>
</evidence>
<reference evidence="2" key="1">
    <citation type="submission" date="2021-01" db="EMBL/GenBank/DDBJ databases">
        <title>Fulvivirga kasyanovii gen. nov., sp nov., a novel member of the phylum Bacteroidetes isolated from seawater in a mussel farm.</title>
        <authorList>
            <person name="Zhao L.-H."/>
            <person name="Wang Z.-J."/>
        </authorList>
    </citation>
    <scope>NUCLEOTIDE SEQUENCE</scope>
    <source>
        <strain evidence="2">2943</strain>
    </source>
</reference>
<evidence type="ECO:0000256" key="1">
    <source>
        <dbReference type="ARBA" id="ARBA00009625"/>
    </source>
</evidence>
<dbReference type="EMBL" id="JAESIY010000001">
    <property type="protein sequence ID" value="MBL3655075.1"/>
    <property type="molecule type" value="Genomic_DNA"/>
</dbReference>
<accession>A0A937JZA1</accession>
<sequence>MKPRRKRLAISEYVEGVLSGNKVILSRAITLIESRLDSDFDLAEQVLEQILPHTGQSKRIGITGVPGVGKSTFIESLGLLLAEKDHQLAILTIDPSSQRSGGSILGDKTRMEKLSHHPNAFIRPSATGNSLGGVANKTRETMLLCEAAGYDHILIETVGVGQSEVAVKGMVDFFLLLMLAGAGDELQGIKKGIMEMADAIAITKADQDNIAACNRAKGEYKNALHLFPPSETGWQPEVLTCSALTHDGMESITDLIQKYYSHMDTHLHELRKQQNISWLHENISFLLQQNFYSTPAVKHQIKIIESQVGKGSITPQAAARQLLELAH</sequence>
<dbReference type="EC" id="3.6.5.-" evidence="2"/>
<dbReference type="GO" id="GO:0003924">
    <property type="term" value="F:GTPase activity"/>
    <property type="evidence" value="ECO:0007669"/>
    <property type="project" value="InterPro"/>
</dbReference>
<dbReference type="Gene3D" id="1.10.287.130">
    <property type="match status" value="1"/>
</dbReference>
<proteinExistence type="inferred from homology"/>
<dbReference type="GO" id="GO:0005737">
    <property type="term" value="C:cytoplasm"/>
    <property type="evidence" value="ECO:0007669"/>
    <property type="project" value="TreeGrafter"/>
</dbReference>
<gene>
    <name evidence="2" type="primary">meaB</name>
    <name evidence="2" type="ORF">JL102_02960</name>
</gene>
<dbReference type="PANTHER" id="PTHR23408">
    <property type="entry name" value="METHYLMALONYL-COA MUTASE"/>
    <property type="match status" value="1"/>
</dbReference>
<keyword evidence="3" id="KW-1185">Reference proteome</keyword>
<dbReference type="Gene3D" id="3.40.50.300">
    <property type="entry name" value="P-loop containing nucleotide triphosphate hydrolases"/>
    <property type="match status" value="1"/>
</dbReference>
<comment type="caution">
    <text evidence="2">The sequence shown here is derived from an EMBL/GenBank/DDBJ whole genome shotgun (WGS) entry which is preliminary data.</text>
</comment>
<dbReference type="NCBIfam" id="NF006958">
    <property type="entry name" value="PRK09435.1"/>
    <property type="match status" value="1"/>
</dbReference>
<evidence type="ECO:0000313" key="2">
    <source>
        <dbReference type="EMBL" id="MBL3655075.1"/>
    </source>
</evidence>
<comment type="similarity">
    <text evidence="1">Belongs to the SIMIBI class G3E GTPase family. ArgK/MeaB subfamily.</text>
</comment>
<name>A0A937JZA1_9BACT</name>
<dbReference type="NCBIfam" id="TIGR00750">
    <property type="entry name" value="lao"/>
    <property type="match status" value="1"/>
</dbReference>
<protein>
    <submittedName>
        <fullName evidence="2">Methylmalonyl Co-A mutase-associated GTPase MeaB</fullName>
        <ecNumber evidence="2">3.6.5.-</ecNumber>
    </submittedName>
</protein>
<dbReference type="Gene3D" id="1.20.5.170">
    <property type="match status" value="1"/>
</dbReference>
<keyword evidence="2" id="KW-0378">Hydrolase</keyword>
<dbReference type="GO" id="GO:0005525">
    <property type="term" value="F:GTP binding"/>
    <property type="evidence" value="ECO:0007669"/>
    <property type="project" value="InterPro"/>
</dbReference>
<dbReference type="PANTHER" id="PTHR23408:SF3">
    <property type="entry name" value="METHYLMALONIC ACIDURIA TYPE A PROTEIN, MITOCHONDRIAL"/>
    <property type="match status" value="1"/>
</dbReference>
<dbReference type="RefSeq" id="WP_202242226.1">
    <property type="nucleotide sequence ID" value="NZ_JAESIY010000001.1"/>
</dbReference>
<organism evidence="2 3">
    <name type="scientific">Fulvivirga sediminis</name>
    <dbReference type="NCBI Taxonomy" id="2803949"/>
    <lineage>
        <taxon>Bacteria</taxon>
        <taxon>Pseudomonadati</taxon>
        <taxon>Bacteroidota</taxon>
        <taxon>Cytophagia</taxon>
        <taxon>Cytophagales</taxon>
        <taxon>Fulvivirgaceae</taxon>
        <taxon>Fulvivirga</taxon>
    </lineage>
</organism>
<dbReference type="Pfam" id="PF03308">
    <property type="entry name" value="MeaB"/>
    <property type="match status" value="1"/>
</dbReference>
<dbReference type="CDD" id="cd03114">
    <property type="entry name" value="MMAA-like"/>
    <property type="match status" value="1"/>
</dbReference>
<dbReference type="Proteomes" id="UP000659388">
    <property type="component" value="Unassembled WGS sequence"/>
</dbReference>
<dbReference type="AlphaFoldDB" id="A0A937JZA1"/>
<dbReference type="InterPro" id="IPR027417">
    <property type="entry name" value="P-loop_NTPase"/>
</dbReference>